<keyword evidence="2" id="KW-1185">Reference proteome</keyword>
<comment type="caution">
    <text evidence="1">The sequence shown here is derived from an EMBL/GenBank/DDBJ whole genome shotgun (WGS) entry which is preliminary data.</text>
</comment>
<dbReference type="Proteomes" id="UP001562065">
    <property type="component" value="Unassembled WGS sequence"/>
</dbReference>
<dbReference type="EMBL" id="JBGCUO010000001">
    <property type="protein sequence ID" value="MEY1662378.1"/>
    <property type="molecule type" value="Genomic_DNA"/>
</dbReference>
<accession>A0ABV4AHR8</accession>
<protein>
    <submittedName>
        <fullName evidence="1">Uncharacterized protein</fullName>
    </submittedName>
</protein>
<evidence type="ECO:0000313" key="2">
    <source>
        <dbReference type="Proteomes" id="UP001562065"/>
    </source>
</evidence>
<name>A0ABV4AHR8_9GAMM</name>
<proteinExistence type="predicted"/>
<reference evidence="1 2" key="1">
    <citation type="submission" date="2024-07" db="EMBL/GenBank/DDBJ databases">
        <authorList>
            <person name="Ren Q."/>
        </authorList>
    </citation>
    <scope>NUCLEOTIDE SEQUENCE [LARGE SCALE GENOMIC DNA]</scope>
    <source>
        <strain evidence="1 2">REN37</strain>
    </source>
</reference>
<evidence type="ECO:0000313" key="1">
    <source>
        <dbReference type="EMBL" id="MEY1662378.1"/>
    </source>
</evidence>
<gene>
    <name evidence="1" type="ORF">AB5I84_09495</name>
</gene>
<dbReference type="RefSeq" id="WP_369455614.1">
    <property type="nucleotide sequence ID" value="NZ_JBGCUO010000001.1"/>
</dbReference>
<sequence>MADASRMDSEAVVYGCIRLPASPDRLAQQRRCMHNRRALRQLPLADSGALLSRELFAVSGDDEHGETRSQLIHFGLADTGVEYEWSHWIRQFEALLQQMYWATAVVHLDTETAGRHSFAWQALDECHRPGDAPLTVRCEWAREGTVG</sequence>
<organism evidence="1 2">
    <name type="scientific">Isoalcanivorax beigongshangi</name>
    <dbReference type="NCBI Taxonomy" id="3238810"/>
    <lineage>
        <taxon>Bacteria</taxon>
        <taxon>Pseudomonadati</taxon>
        <taxon>Pseudomonadota</taxon>
        <taxon>Gammaproteobacteria</taxon>
        <taxon>Oceanospirillales</taxon>
        <taxon>Alcanivoracaceae</taxon>
        <taxon>Isoalcanivorax</taxon>
    </lineage>
</organism>